<dbReference type="InterPro" id="IPR039420">
    <property type="entry name" value="WalR-like"/>
</dbReference>
<organism evidence="12 13">
    <name type="scientific">Anaerocolumna chitinilytica</name>
    <dbReference type="NCBI Taxonomy" id="1727145"/>
    <lineage>
        <taxon>Bacteria</taxon>
        <taxon>Bacillati</taxon>
        <taxon>Bacillota</taxon>
        <taxon>Clostridia</taxon>
        <taxon>Lachnospirales</taxon>
        <taxon>Lachnospiraceae</taxon>
        <taxon>Anaerocolumna</taxon>
    </lineage>
</organism>
<feature type="modified residue" description="4-aspartylphosphate" evidence="8">
    <location>
        <position position="53"/>
    </location>
</feature>
<dbReference type="InterPro" id="IPR001789">
    <property type="entry name" value="Sig_transdc_resp-reg_receiver"/>
</dbReference>
<dbReference type="GO" id="GO:0006355">
    <property type="term" value="P:regulation of DNA-templated transcription"/>
    <property type="evidence" value="ECO:0007669"/>
    <property type="project" value="InterPro"/>
</dbReference>
<reference evidence="12 13" key="2">
    <citation type="submission" date="2020-08" db="EMBL/GenBank/DDBJ databases">
        <authorList>
            <person name="Ueki A."/>
            <person name="Tonouchi A."/>
        </authorList>
    </citation>
    <scope>NUCLEOTIDE SEQUENCE [LARGE SCALE GENOMIC DNA]</scope>
    <source>
        <strain evidence="12 13">CTTW</strain>
    </source>
</reference>
<accession>A0A7I8DRM6</accession>
<reference evidence="12 13" key="1">
    <citation type="submission" date="2020-08" db="EMBL/GenBank/DDBJ databases">
        <title>Draft genome sequencing of an Anaerocolumna strain isolated from anoxic soil subjected to BSD treatment.</title>
        <authorList>
            <person name="Uek A."/>
            <person name="Tonouchi A."/>
        </authorList>
    </citation>
    <scope>NUCLEOTIDE SEQUENCE [LARGE SCALE GENOMIC DNA]</scope>
    <source>
        <strain evidence="12 13">CTTW</strain>
    </source>
</reference>
<evidence type="ECO:0000256" key="9">
    <source>
        <dbReference type="PROSITE-ProRule" id="PRU01091"/>
    </source>
</evidence>
<keyword evidence="5 9" id="KW-0238">DNA-binding</keyword>
<dbReference type="GO" id="GO:0032993">
    <property type="term" value="C:protein-DNA complex"/>
    <property type="evidence" value="ECO:0007669"/>
    <property type="project" value="TreeGrafter"/>
</dbReference>
<dbReference type="CDD" id="cd00383">
    <property type="entry name" value="trans_reg_C"/>
    <property type="match status" value="1"/>
</dbReference>
<dbReference type="PANTHER" id="PTHR48111">
    <property type="entry name" value="REGULATOR OF RPOS"/>
    <property type="match status" value="1"/>
</dbReference>
<dbReference type="GO" id="GO:0000156">
    <property type="term" value="F:phosphorelay response regulator activity"/>
    <property type="evidence" value="ECO:0007669"/>
    <property type="project" value="TreeGrafter"/>
</dbReference>
<dbReference type="SUPFAM" id="SSF52172">
    <property type="entry name" value="CheY-like"/>
    <property type="match status" value="1"/>
</dbReference>
<feature type="domain" description="OmpR/PhoB-type" evidence="11">
    <location>
        <begin position="126"/>
        <end position="225"/>
    </location>
</feature>
<keyword evidence="4" id="KW-0805">Transcription regulation</keyword>
<dbReference type="GO" id="GO:0000976">
    <property type="term" value="F:transcription cis-regulatory region binding"/>
    <property type="evidence" value="ECO:0007669"/>
    <property type="project" value="TreeGrafter"/>
</dbReference>
<dbReference type="FunFam" id="3.40.50.2300:FF:000001">
    <property type="entry name" value="DNA-binding response regulator PhoB"/>
    <property type="match status" value="1"/>
</dbReference>
<keyword evidence="3" id="KW-0902">Two-component regulatory system</keyword>
<keyword evidence="2 8" id="KW-0597">Phosphoprotein</keyword>
<dbReference type="GO" id="GO:0005829">
    <property type="term" value="C:cytosol"/>
    <property type="evidence" value="ECO:0007669"/>
    <property type="project" value="TreeGrafter"/>
</dbReference>
<proteinExistence type="predicted"/>
<evidence type="ECO:0000313" key="12">
    <source>
        <dbReference type="EMBL" id="BCK01040.1"/>
    </source>
</evidence>
<comment type="function">
    <text evidence="7">May play the central regulatory role in sporulation. It may be an element of the effector pathway responsible for the activation of sporulation genes in response to nutritional stress. Spo0A may act in concert with spo0H (a sigma factor) to control the expression of some genes that are critical to the sporulation process.</text>
</comment>
<dbReference type="PROSITE" id="PS51755">
    <property type="entry name" value="OMPR_PHOB"/>
    <property type="match status" value="1"/>
</dbReference>
<dbReference type="PANTHER" id="PTHR48111:SF73">
    <property type="entry name" value="ALKALINE PHOSPHATASE SYNTHESIS TRANSCRIPTIONAL REGULATORY PROTEIN PHOP"/>
    <property type="match status" value="1"/>
</dbReference>
<name>A0A7I8DRM6_9FIRM</name>
<evidence type="ECO:0000256" key="5">
    <source>
        <dbReference type="ARBA" id="ARBA00023125"/>
    </source>
</evidence>
<dbReference type="Proteomes" id="UP000515703">
    <property type="component" value="Chromosome"/>
</dbReference>
<dbReference type="AlphaFoldDB" id="A0A7I8DRM6"/>
<dbReference type="PROSITE" id="PS50110">
    <property type="entry name" value="RESPONSE_REGULATORY"/>
    <property type="match status" value="1"/>
</dbReference>
<dbReference type="RefSeq" id="WP_185256651.1">
    <property type="nucleotide sequence ID" value="NZ_AP023368.1"/>
</dbReference>
<protein>
    <recommendedName>
        <fullName evidence="1">Stage 0 sporulation protein A homolog</fullName>
    </recommendedName>
</protein>
<evidence type="ECO:0000259" key="11">
    <source>
        <dbReference type="PROSITE" id="PS51755"/>
    </source>
</evidence>
<evidence type="ECO:0000256" key="2">
    <source>
        <dbReference type="ARBA" id="ARBA00022553"/>
    </source>
</evidence>
<evidence type="ECO:0000256" key="3">
    <source>
        <dbReference type="ARBA" id="ARBA00023012"/>
    </source>
</evidence>
<dbReference type="Pfam" id="PF00486">
    <property type="entry name" value="Trans_reg_C"/>
    <property type="match status" value="1"/>
</dbReference>
<keyword evidence="6" id="KW-0804">Transcription</keyword>
<dbReference type="KEGG" id="acht:bsdcttw_40800"/>
<evidence type="ECO:0000256" key="1">
    <source>
        <dbReference type="ARBA" id="ARBA00018672"/>
    </source>
</evidence>
<evidence type="ECO:0000256" key="4">
    <source>
        <dbReference type="ARBA" id="ARBA00023015"/>
    </source>
</evidence>
<dbReference type="Gene3D" id="6.10.250.690">
    <property type="match status" value="1"/>
</dbReference>
<keyword evidence="13" id="KW-1185">Reference proteome</keyword>
<dbReference type="SMART" id="SM00448">
    <property type="entry name" value="REC"/>
    <property type="match status" value="1"/>
</dbReference>
<dbReference type="Pfam" id="PF00072">
    <property type="entry name" value="Response_reg"/>
    <property type="match status" value="1"/>
</dbReference>
<dbReference type="SMART" id="SM00862">
    <property type="entry name" value="Trans_reg_C"/>
    <property type="match status" value="1"/>
</dbReference>
<dbReference type="EMBL" id="AP023368">
    <property type="protein sequence ID" value="BCK01040.1"/>
    <property type="molecule type" value="Genomic_DNA"/>
</dbReference>
<dbReference type="InterPro" id="IPR036388">
    <property type="entry name" value="WH-like_DNA-bd_sf"/>
</dbReference>
<evidence type="ECO:0000256" key="7">
    <source>
        <dbReference type="ARBA" id="ARBA00024867"/>
    </source>
</evidence>
<feature type="domain" description="Response regulatory" evidence="10">
    <location>
        <begin position="4"/>
        <end position="117"/>
    </location>
</feature>
<evidence type="ECO:0000313" key="13">
    <source>
        <dbReference type="Proteomes" id="UP000515703"/>
    </source>
</evidence>
<dbReference type="Gene3D" id="1.10.10.10">
    <property type="entry name" value="Winged helix-like DNA-binding domain superfamily/Winged helix DNA-binding domain"/>
    <property type="match status" value="1"/>
</dbReference>
<dbReference type="CDD" id="cd17574">
    <property type="entry name" value="REC_OmpR"/>
    <property type="match status" value="1"/>
</dbReference>
<feature type="DNA-binding region" description="OmpR/PhoB-type" evidence="9">
    <location>
        <begin position="126"/>
        <end position="225"/>
    </location>
</feature>
<gene>
    <name evidence="12" type="ORF">bsdcttw_40800</name>
</gene>
<evidence type="ECO:0000256" key="8">
    <source>
        <dbReference type="PROSITE-ProRule" id="PRU00169"/>
    </source>
</evidence>
<evidence type="ECO:0000259" key="10">
    <source>
        <dbReference type="PROSITE" id="PS50110"/>
    </source>
</evidence>
<dbReference type="Gene3D" id="3.40.50.2300">
    <property type="match status" value="1"/>
</dbReference>
<sequence>MVYQILVVEDQKEISDILMKYIAKEGYGVAVAGNGFEALELFGSQEFHLVLLDIMMPGISGFEVLKEIRKISDVPIIMLTAKQEEVDRLKGFETGADDYVIKPFSPRELMKRIQVFIKRIYKETDEIIYSFRDLKLYTKGMKLVKNNNEIVLTAAEYKLLFVLFKNKGQILTREQLIKLAYGSDYEGYDRNIDSFIKRIRQKIEDDPKNPQILITKYGAGYIFGGDEG</sequence>
<dbReference type="InterPro" id="IPR001867">
    <property type="entry name" value="OmpR/PhoB-type_DNA-bd"/>
</dbReference>
<evidence type="ECO:0000256" key="6">
    <source>
        <dbReference type="ARBA" id="ARBA00023163"/>
    </source>
</evidence>
<dbReference type="InterPro" id="IPR011006">
    <property type="entry name" value="CheY-like_superfamily"/>
</dbReference>